<dbReference type="Pfam" id="PF00501">
    <property type="entry name" value="AMP-binding"/>
    <property type="match status" value="1"/>
</dbReference>
<dbReference type="InterPro" id="IPR025110">
    <property type="entry name" value="AMP-bd_C"/>
</dbReference>
<evidence type="ECO:0000259" key="4">
    <source>
        <dbReference type="Pfam" id="PF13193"/>
    </source>
</evidence>
<sequence>MYFTVPLPQVTAMFTFPALLQAMVGEMRRTDRRLPAMRHIVTSGAMLTEWLYDVARSTFGGLQSLRNVYAMTEACILITAQPHNLDVGNLGKDVGLPVATSSVKVVDMKTREKLGPCQMGEICFRAAAMMRGYYKRPKESSELFDEDGWLQTGDAGYYDENGRLYFAERLKQMIKCMGNQVVPGELEELLLSRHAEEIAQVSVIGLPHAEYGEAAAAAVVLTEKGRQQQLSDLEQRIKATVAGEKSN</sequence>
<dbReference type="EMBL" id="JABSTR010000006">
    <property type="protein sequence ID" value="KAH9372756.1"/>
    <property type="molecule type" value="Genomic_DNA"/>
</dbReference>
<organism evidence="5 6">
    <name type="scientific">Haemaphysalis longicornis</name>
    <name type="common">Bush tick</name>
    <dbReference type="NCBI Taxonomy" id="44386"/>
    <lineage>
        <taxon>Eukaryota</taxon>
        <taxon>Metazoa</taxon>
        <taxon>Ecdysozoa</taxon>
        <taxon>Arthropoda</taxon>
        <taxon>Chelicerata</taxon>
        <taxon>Arachnida</taxon>
        <taxon>Acari</taxon>
        <taxon>Parasitiformes</taxon>
        <taxon>Ixodida</taxon>
        <taxon>Ixodoidea</taxon>
        <taxon>Ixodidae</taxon>
        <taxon>Haemaphysalinae</taxon>
        <taxon>Haemaphysalis</taxon>
    </lineage>
</organism>
<dbReference type="InterPro" id="IPR042099">
    <property type="entry name" value="ANL_N_sf"/>
</dbReference>
<dbReference type="VEuPathDB" id="VectorBase:HLOH_053738"/>
<dbReference type="Pfam" id="PF13193">
    <property type="entry name" value="AMP-binding_C"/>
    <property type="match status" value="1"/>
</dbReference>
<dbReference type="GO" id="GO:0005777">
    <property type="term" value="C:peroxisome"/>
    <property type="evidence" value="ECO:0007669"/>
    <property type="project" value="UniProtKB-SubCell"/>
</dbReference>
<name>A0A9J6GEJ0_HAELO</name>
<gene>
    <name evidence="5" type="ORF">HPB48_003572</name>
</gene>
<protein>
    <recommendedName>
        <fullName evidence="7">Acyl-coa synthetase</fullName>
    </recommendedName>
</protein>
<reference evidence="5 6" key="1">
    <citation type="journal article" date="2020" name="Cell">
        <title>Large-Scale Comparative Analyses of Tick Genomes Elucidate Their Genetic Diversity and Vector Capacities.</title>
        <authorList>
            <consortium name="Tick Genome and Microbiome Consortium (TIGMIC)"/>
            <person name="Jia N."/>
            <person name="Wang J."/>
            <person name="Shi W."/>
            <person name="Du L."/>
            <person name="Sun Y."/>
            <person name="Zhan W."/>
            <person name="Jiang J.F."/>
            <person name="Wang Q."/>
            <person name="Zhang B."/>
            <person name="Ji P."/>
            <person name="Bell-Sakyi L."/>
            <person name="Cui X.M."/>
            <person name="Yuan T.T."/>
            <person name="Jiang B.G."/>
            <person name="Yang W.F."/>
            <person name="Lam T.T."/>
            <person name="Chang Q.C."/>
            <person name="Ding S.J."/>
            <person name="Wang X.J."/>
            <person name="Zhu J.G."/>
            <person name="Ruan X.D."/>
            <person name="Zhao L."/>
            <person name="Wei J.T."/>
            <person name="Ye R.Z."/>
            <person name="Que T.C."/>
            <person name="Du C.H."/>
            <person name="Zhou Y.H."/>
            <person name="Cheng J.X."/>
            <person name="Dai P.F."/>
            <person name="Guo W.B."/>
            <person name="Han X.H."/>
            <person name="Huang E.J."/>
            <person name="Li L.F."/>
            <person name="Wei W."/>
            <person name="Gao Y.C."/>
            <person name="Liu J.Z."/>
            <person name="Shao H.Z."/>
            <person name="Wang X."/>
            <person name="Wang C.C."/>
            <person name="Yang T.C."/>
            <person name="Huo Q.B."/>
            <person name="Li W."/>
            <person name="Chen H.Y."/>
            <person name="Chen S.E."/>
            <person name="Zhou L.G."/>
            <person name="Ni X.B."/>
            <person name="Tian J.H."/>
            <person name="Sheng Y."/>
            <person name="Liu T."/>
            <person name="Pan Y.S."/>
            <person name="Xia L.Y."/>
            <person name="Li J."/>
            <person name="Zhao F."/>
            <person name="Cao W.C."/>
        </authorList>
    </citation>
    <scope>NUCLEOTIDE SEQUENCE [LARGE SCALE GENOMIC DNA]</scope>
    <source>
        <strain evidence="5">HaeL-2018</strain>
    </source>
</reference>
<dbReference type="GO" id="GO:0016405">
    <property type="term" value="F:CoA-ligase activity"/>
    <property type="evidence" value="ECO:0007669"/>
    <property type="project" value="TreeGrafter"/>
</dbReference>
<dbReference type="Proteomes" id="UP000821853">
    <property type="component" value="Chromosome 4"/>
</dbReference>
<evidence type="ECO:0000313" key="6">
    <source>
        <dbReference type="Proteomes" id="UP000821853"/>
    </source>
</evidence>
<dbReference type="InterPro" id="IPR000873">
    <property type="entry name" value="AMP-dep_synth/lig_dom"/>
</dbReference>
<comment type="caution">
    <text evidence="5">The sequence shown here is derived from an EMBL/GenBank/DDBJ whole genome shotgun (WGS) entry which is preliminary data.</text>
</comment>
<evidence type="ECO:0000256" key="1">
    <source>
        <dbReference type="ARBA" id="ARBA00004275"/>
    </source>
</evidence>
<comment type="subcellular location">
    <subcellularLocation>
        <location evidence="1">Peroxisome</location>
    </subcellularLocation>
</comment>
<dbReference type="Gene3D" id="3.30.300.30">
    <property type="match status" value="1"/>
</dbReference>
<evidence type="ECO:0000259" key="3">
    <source>
        <dbReference type="Pfam" id="PF00501"/>
    </source>
</evidence>
<proteinExistence type="predicted"/>
<dbReference type="PANTHER" id="PTHR24096">
    <property type="entry name" value="LONG-CHAIN-FATTY-ACID--COA LIGASE"/>
    <property type="match status" value="1"/>
</dbReference>
<dbReference type="Gene3D" id="3.40.50.12780">
    <property type="entry name" value="N-terminal domain of ligase-like"/>
    <property type="match status" value="1"/>
</dbReference>
<feature type="domain" description="AMP-binding enzyme C-terminal" evidence="4">
    <location>
        <begin position="187"/>
        <end position="243"/>
    </location>
</feature>
<keyword evidence="2" id="KW-0576">Peroxisome</keyword>
<dbReference type="OrthoDB" id="6507574at2759"/>
<evidence type="ECO:0000256" key="2">
    <source>
        <dbReference type="ARBA" id="ARBA00023140"/>
    </source>
</evidence>
<accession>A0A9J6GEJ0</accession>
<dbReference type="PANTHER" id="PTHR24096:SF422">
    <property type="entry name" value="BCDNA.GH02901"/>
    <property type="match status" value="1"/>
</dbReference>
<keyword evidence="6" id="KW-1185">Reference proteome</keyword>
<feature type="domain" description="AMP-dependent synthetase/ligase" evidence="3">
    <location>
        <begin position="9"/>
        <end position="134"/>
    </location>
</feature>
<dbReference type="SUPFAM" id="SSF56801">
    <property type="entry name" value="Acetyl-CoA synthetase-like"/>
    <property type="match status" value="1"/>
</dbReference>
<evidence type="ECO:0008006" key="7">
    <source>
        <dbReference type="Google" id="ProtNLM"/>
    </source>
</evidence>
<evidence type="ECO:0000313" key="5">
    <source>
        <dbReference type="EMBL" id="KAH9372756.1"/>
    </source>
</evidence>
<dbReference type="OMA" id="DTSHEYK"/>
<dbReference type="AlphaFoldDB" id="A0A9J6GEJ0"/>
<dbReference type="InterPro" id="IPR045851">
    <property type="entry name" value="AMP-bd_C_sf"/>
</dbReference>